<evidence type="ECO:0000313" key="3">
    <source>
        <dbReference type="EMBL" id="HIR04433.1"/>
    </source>
</evidence>
<dbReference type="PANTHER" id="PTHR34039:SF1">
    <property type="entry name" value="UPF0102 PROTEIN YRAN"/>
    <property type="match status" value="1"/>
</dbReference>
<dbReference type="EMBL" id="DVGC01000001">
    <property type="protein sequence ID" value="HIR04433.1"/>
    <property type="molecule type" value="Genomic_DNA"/>
</dbReference>
<organism evidence="3 4">
    <name type="scientific">Candidatus Copromonas faecavium</name>
    <name type="common">nom. illeg.</name>
    <dbReference type="NCBI Taxonomy" id="2840740"/>
    <lineage>
        <taxon>Bacteria</taxon>
        <taxon>Bacillati</taxon>
        <taxon>Bacillota</taxon>
        <taxon>Clostridia</taxon>
        <taxon>Lachnospirales</taxon>
        <taxon>Lachnospiraceae</taxon>
        <taxon>Candidatus Copromonas (nom. illeg.)</taxon>
    </lineage>
</organism>
<dbReference type="NCBIfam" id="NF009150">
    <property type="entry name" value="PRK12497.1-3"/>
    <property type="match status" value="1"/>
</dbReference>
<reference evidence="3" key="2">
    <citation type="journal article" date="2021" name="PeerJ">
        <title>Extensive microbial diversity within the chicken gut microbiome revealed by metagenomics and culture.</title>
        <authorList>
            <person name="Gilroy R."/>
            <person name="Ravi A."/>
            <person name="Getino M."/>
            <person name="Pursley I."/>
            <person name="Horton D.L."/>
            <person name="Alikhan N.F."/>
            <person name="Baker D."/>
            <person name="Gharbi K."/>
            <person name="Hall N."/>
            <person name="Watson M."/>
            <person name="Adriaenssens E.M."/>
            <person name="Foster-Nyarko E."/>
            <person name="Jarju S."/>
            <person name="Secka A."/>
            <person name="Antonio M."/>
            <person name="Oren A."/>
            <person name="Chaudhuri R.R."/>
            <person name="La Ragione R."/>
            <person name="Hildebrand F."/>
            <person name="Pallen M.J."/>
        </authorList>
    </citation>
    <scope>NUCLEOTIDE SEQUENCE</scope>
    <source>
        <strain evidence="3">CHK180-2868</strain>
    </source>
</reference>
<dbReference type="InterPro" id="IPR003509">
    <property type="entry name" value="UPF0102_YraN-like"/>
</dbReference>
<gene>
    <name evidence="3" type="ORF">IAB28_00460</name>
</gene>
<dbReference type="PANTHER" id="PTHR34039">
    <property type="entry name" value="UPF0102 PROTEIN YRAN"/>
    <property type="match status" value="1"/>
</dbReference>
<comment type="similarity">
    <text evidence="1 2">Belongs to the UPF0102 family.</text>
</comment>
<evidence type="ECO:0000256" key="2">
    <source>
        <dbReference type="HAMAP-Rule" id="MF_00048"/>
    </source>
</evidence>
<dbReference type="SUPFAM" id="SSF52980">
    <property type="entry name" value="Restriction endonuclease-like"/>
    <property type="match status" value="1"/>
</dbReference>
<name>A0A9D1A424_9FIRM</name>
<sequence length="115" mass="13337">MKENRRKTGAEYERQAAEFLKSKGYRIVEQNYRCRAGEIDIIAEDHPYLVFVEVKYRATAAAGYALEAIDGRKAARIRRAAAFYLYEKRYPEETPCRFDAVGVDGERITHIEHAF</sequence>
<evidence type="ECO:0000313" key="4">
    <source>
        <dbReference type="Proteomes" id="UP000824250"/>
    </source>
</evidence>
<dbReference type="Gene3D" id="3.40.1350.10">
    <property type="match status" value="1"/>
</dbReference>
<dbReference type="Proteomes" id="UP000824250">
    <property type="component" value="Unassembled WGS sequence"/>
</dbReference>
<comment type="caution">
    <text evidence="3">The sequence shown here is derived from an EMBL/GenBank/DDBJ whole genome shotgun (WGS) entry which is preliminary data.</text>
</comment>
<dbReference type="HAMAP" id="MF_00048">
    <property type="entry name" value="UPF0102"/>
    <property type="match status" value="1"/>
</dbReference>
<dbReference type="NCBIfam" id="TIGR00252">
    <property type="entry name" value="YraN family protein"/>
    <property type="match status" value="1"/>
</dbReference>
<dbReference type="InterPro" id="IPR011335">
    <property type="entry name" value="Restrct_endonuc-II-like"/>
</dbReference>
<protein>
    <recommendedName>
        <fullName evidence="2">UPF0102 protein IAB28_00460</fullName>
    </recommendedName>
</protein>
<dbReference type="AlphaFoldDB" id="A0A9D1A424"/>
<proteinExistence type="inferred from homology"/>
<evidence type="ECO:0000256" key="1">
    <source>
        <dbReference type="ARBA" id="ARBA00006738"/>
    </source>
</evidence>
<dbReference type="CDD" id="cd20736">
    <property type="entry name" value="PoNe_Nuclease"/>
    <property type="match status" value="1"/>
</dbReference>
<dbReference type="Pfam" id="PF02021">
    <property type="entry name" value="UPF0102"/>
    <property type="match status" value="1"/>
</dbReference>
<dbReference type="GO" id="GO:0003676">
    <property type="term" value="F:nucleic acid binding"/>
    <property type="evidence" value="ECO:0007669"/>
    <property type="project" value="InterPro"/>
</dbReference>
<dbReference type="InterPro" id="IPR011856">
    <property type="entry name" value="tRNA_endonuc-like_dom_sf"/>
</dbReference>
<accession>A0A9D1A424</accession>
<reference evidence="3" key="1">
    <citation type="submission" date="2020-10" db="EMBL/GenBank/DDBJ databases">
        <authorList>
            <person name="Gilroy R."/>
        </authorList>
    </citation>
    <scope>NUCLEOTIDE SEQUENCE</scope>
    <source>
        <strain evidence="3">CHK180-2868</strain>
    </source>
</reference>